<evidence type="ECO:0000313" key="4">
    <source>
        <dbReference type="Proteomes" id="UP000032611"/>
    </source>
</evidence>
<keyword evidence="1" id="KW-1133">Transmembrane helix</keyword>
<feature type="transmembrane region" description="Helical" evidence="1">
    <location>
        <begin position="220"/>
        <end position="241"/>
    </location>
</feature>
<keyword evidence="1" id="KW-0472">Membrane</keyword>
<feature type="transmembrane region" description="Helical" evidence="1">
    <location>
        <begin position="133"/>
        <end position="150"/>
    </location>
</feature>
<feature type="domain" description="Heparan-alpha-glucosaminide N-acetyltransferase catalytic" evidence="2">
    <location>
        <begin position="11"/>
        <end position="228"/>
    </location>
</feature>
<feature type="transmembrane region" description="Helical" evidence="1">
    <location>
        <begin position="51"/>
        <end position="71"/>
    </location>
</feature>
<dbReference type="Pfam" id="PF07786">
    <property type="entry name" value="HGSNAT_cat"/>
    <property type="match status" value="1"/>
</dbReference>
<protein>
    <submittedName>
        <fullName evidence="3">Membrane protein</fullName>
    </submittedName>
</protein>
<name>A0A0D5LSL0_MAREN</name>
<feature type="transmembrane region" description="Helical" evidence="1">
    <location>
        <begin position="12"/>
        <end position="31"/>
    </location>
</feature>
<reference evidence="3 4" key="1">
    <citation type="journal article" date="2015" name="Genome Announc.">
        <title>Complete genome sequence of Martelella endophytica YC6887, which has antifungal activity associated with a halophyte.</title>
        <authorList>
            <person name="Khan A."/>
            <person name="Khan H."/>
            <person name="Chung E.J."/>
            <person name="Hossain M.T."/>
            <person name="Chung Y.R."/>
        </authorList>
    </citation>
    <scope>NUCLEOTIDE SEQUENCE [LARGE SCALE GENOMIC DNA]</scope>
    <source>
        <strain evidence="3">YC6887</strain>
    </source>
</reference>
<dbReference type="RefSeq" id="WP_045683382.1">
    <property type="nucleotide sequence ID" value="NZ_CP010803.1"/>
</dbReference>
<dbReference type="HOGENOM" id="CLU_067755_0_0_5"/>
<evidence type="ECO:0000259" key="2">
    <source>
        <dbReference type="Pfam" id="PF07786"/>
    </source>
</evidence>
<dbReference type="EMBL" id="CP010803">
    <property type="protein sequence ID" value="AJY47194.1"/>
    <property type="molecule type" value="Genomic_DNA"/>
</dbReference>
<dbReference type="KEGG" id="mey:TM49_18365"/>
<dbReference type="Proteomes" id="UP000032611">
    <property type="component" value="Chromosome"/>
</dbReference>
<proteinExistence type="predicted"/>
<keyword evidence="4" id="KW-1185">Reference proteome</keyword>
<feature type="transmembrane region" description="Helical" evidence="1">
    <location>
        <begin position="178"/>
        <end position="199"/>
    </location>
</feature>
<gene>
    <name evidence="3" type="ORF">TM49_18365</name>
</gene>
<dbReference type="STRING" id="1486262.TM49_18365"/>
<feature type="transmembrane region" description="Helical" evidence="1">
    <location>
        <begin position="110"/>
        <end position="128"/>
    </location>
</feature>
<evidence type="ECO:0000256" key="1">
    <source>
        <dbReference type="SAM" id="Phobius"/>
    </source>
</evidence>
<sequence length="314" mass="34443">MTEESRASKGRIHLIDAFRGVALIAMAIYHFTWDLDYFGYVRSGLSTTGAWAIFAHLIAGSFLFISGYSLYMAHGRDLRLRSFAKRTGILIVASIAITIVSLFTTPEAPIYFGILQSIAAASIIGLAFMRVPALVSLVVAAIVVVLPHFVRFHALDPAYLAWIGLADHPPASNDYVPLFPWFGPFLAGIAISKLSLQWLRRQRQLPRKENLLNLLGRHSLIFYLAHQPILFGLVFAASTVMPPDQGPAYLAACQTSCEATDPAGFCRSYCACTLSELKGQGLFTPLMRNETTEDDAVALNRIGMMCSSQPPAQE</sequence>
<evidence type="ECO:0000313" key="3">
    <source>
        <dbReference type="EMBL" id="AJY47194.1"/>
    </source>
</evidence>
<keyword evidence="1" id="KW-0812">Transmembrane</keyword>
<dbReference type="AlphaFoldDB" id="A0A0D5LSL0"/>
<accession>A0A0D5LSL0</accession>
<dbReference type="OrthoDB" id="9807591at2"/>
<dbReference type="InterPro" id="IPR012429">
    <property type="entry name" value="HGSNAT_cat"/>
</dbReference>
<organism evidence="3 4">
    <name type="scientific">Martelella endophytica</name>
    <dbReference type="NCBI Taxonomy" id="1486262"/>
    <lineage>
        <taxon>Bacteria</taxon>
        <taxon>Pseudomonadati</taxon>
        <taxon>Pseudomonadota</taxon>
        <taxon>Alphaproteobacteria</taxon>
        <taxon>Hyphomicrobiales</taxon>
        <taxon>Aurantimonadaceae</taxon>
        <taxon>Martelella</taxon>
    </lineage>
</organism>
<feature type="transmembrane region" description="Helical" evidence="1">
    <location>
        <begin position="83"/>
        <end position="104"/>
    </location>
</feature>
<dbReference type="PATRIC" id="fig|1486262.3.peg.3799"/>